<dbReference type="Gene3D" id="3.30.70.270">
    <property type="match status" value="1"/>
</dbReference>
<comment type="caution">
    <text evidence="8">The sequence shown here is derived from an EMBL/GenBank/DDBJ whole genome shotgun (WGS) entry which is preliminary data.</text>
</comment>
<feature type="transmembrane region" description="Helical" evidence="6">
    <location>
        <begin position="105"/>
        <end position="123"/>
    </location>
</feature>
<proteinExistence type="predicted"/>
<feature type="transmembrane region" description="Helical" evidence="6">
    <location>
        <begin position="162"/>
        <end position="181"/>
    </location>
</feature>
<feature type="transmembrane region" description="Helical" evidence="6">
    <location>
        <begin position="129"/>
        <end position="150"/>
    </location>
</feature>
<evidence type="ECO:0000313" key="9">
    <source>
        <dbReference type="Proteomes" id="UP000295689"/>
    </source>
</evidence>
<dbReference type="NCBIfam" id="TIGR00254">
    <property type="entry name" value="GGDEF"/>
    <property type="match status" value="1"/>
</dbReference>
<dbReference type="InterPro" id="IPR011620">
    <property type="entry name" value="Sig_transdc_His_kinase_LytS_TM"/>
</dbReference>
<protein>
    <submittedName>
        <fullName evidence="8">Diguanylate cyclase</fullName>
    </submittedName>
</protein>
<dbReference type="InterPro" id="IPR043128">
    <property type="entry name" value="Rev_trsase/Diguanyl_cyclase"/>
</dbReference>
<dbReference type="GO" id="GO:0071555">
    <property type="term" value="P:cell wall organization"/>
    <property type="evidence" value="ECO:0007669"/>
    <property type="project" value="InterPro"/>
</dbReference>
<dbReference type="Pfam" id="PF07694">
    <property type="entry name" value="5TM-5TMR_LYT"/>
    <property type="match status" value="1"/>
</dbReference>
<dbReference type="CDD" id="cd01949">
    <property type="entry name" value="GGDEF"/>
    <property type="match status" value="1"/>
</dbReference>
<dbReference type="PANTHER" id="PTHR45138:SF9">
    <property type="entry name" value="DIGUANYLATE CYCLASE DGCM-RELATED"/>
    <property type="match status" value="1"/>
</dbReference>
<gene>
    <name evidence="8" type="ORF">EV146_11152</name>
</gene>
<dbReference type="RefSeq" id="WP_132009912.1">
    <property type="nucleotide sequence ID" value="NZ_JABUHM010000013.1"/>
</dbReference>
<evidence type="ECO:0000256" key="1">
    <source>
        <dbReference type="ARBA" id="ARBA00004651"/>
    </source>
</evidence>
<keyword evidence="9" id="KW-1185">Reference proteome</keyword>
<sequence length="354" mass="40550">MVQAILSNLGILLLMHLMINTCLYLNQTKKIHDTLIPIIHIAIVTGTVITMFYFPISYHGLKFDFRLVPLIFLALFHGWKYTVPVVLLVCAYFSLAEGYTNFQELIFTTVFPPLMAVLSYPLNENKMDYLKTFWIIVVSWLVSDLAIVLASPNGLAIFRELVLIRATSILLCSYILYFFIYSGTAHLQLTKQLQVYAERDPLTGLYNMRKFEKVLSSFEPGSKKMFIAMVDIDRFKKINDMYGHQVGDQAIYSVGDIICRKLQKDMFAARYGGDEFIIFIAAETREQAVDQLEEIRLEIDNQSFFRGHREISLPISLSIGVAELLQIPDLKCTIEQADQQLYRAKKMGRNCVCG</sequence>
<feature type="transmembrane region" description="Helical" evidence="6">
    <location>
        <begin position="38"/>
        <end position="58"/>
    </location>
</feature>
<evidence type="ECO:0000256" key="4">
    <source>
        <dbReference type="ARBA" id="ARBA00022989"/>
    </source>
</evidence>
<dbReference type="SMART" id="SM00267">
    <property type="entry name" value="GGDEF"/>
    <property type="match status" value="1"/>
</dbReference>
<dbReference type="PROSITE" id="PS50887">
    <property type="entry name" value="GGDEF"/>
    <property type="match status" value="1"/>
</dbReference>
<dbReference type="GO" id="GO:0052621">
    <property type="term" value="F:diguanylate cyclase activity"/>
    <property type="evidence" value="ECO:0007669"/>
    <property type="project" value="TreeGrafter"/>
</dbReference>
<dbReference type="GO" id="GO:0000155">
    <property type="term" value="F:phosphorelay sensor kinase activity"/>
    <property type="evidence" value="ECO:0007669"/>
    <property type="project" value="InterPro"/>
</dbReference>
<evidence type="ECO:0000256" key="2">
    <source>
        <dbReference type="ARBA" id="ARBA00022475"/>
    </source>
</evidence>
<dbReference type="SUPFAM" id="SSF55073">
    <property type="entry name" value="Nucleotide cyclase"/>
    <property type="match status" value="1"/>
</dbReference>
<evidence type="ECO:0000259" key="7">
    <source>
        <dbReference type="PROSITE" id="PS50887"/>
    </source>
</evidence>
<evidence type="ECO:0000256" key="6">
    <source>
        <dbReference type="SAM" id="Phobius"/>
    </source>
</evidence>
<keyword evidence="5 6" id="KW-0472">Membrane</keyword>
<evidence type="ECO:0000256" key="5">
    <source>
        <dbReference type="ARBA" id="ARBA00023136"/>
    </source>
</evidence>
<evidence type="ECO:0000313" key="8">
    <source>
        <dbReference type="EMBL" id="TCN22215.1"/>
    </source>
</evidence>
<feature type="transmembrane region" description="Helical" evidence="6">
    <location>
        <begin position="70"/>
        <end position="93"/>
    </location>
</feature>
<evidence type="ECO:0000256" key="3">
    <source>
        <dbReference type="ARBA" id="ARBA00022692"/>
    </source>
</evidence>
<dbReference type="EMBL" id="SLVV01000011">
    <property type="protein sequence ID" value="TCN22215.1"/>
    <property type="molecule type" value="Genomic_DNA"/>
</dbReference>
<keyword evidence="2" id="KW-1003">Cell membrane</keyword>
<feature type="transmembrane region" description="Helical" evidence="6">
    <location>
        <begin position="6"/>
        <end position="26"/>
    </location>
</feature>
<dbReference type="InterPro" id="IPR000160">
    <property type="entry name" value="GGDEF_dom"/>
</dbReference>
<dbReference type="GO" id="GO:0005886">
    <property type="term" value="C:plasma membrane"/>
    <property type="evidence" value="ECO:0007669"/>
    <property type="project" value="UniProtKB-SubCell"/>
</dbReference>
<dbReference type="AlphaFoldDB" id="A0A4R2B7E3"/>
<organism evidence="8 9">
    <name type="scientific">Mesobacillus foraminis</name>
    <dbReference type="NCBI Taxonomy" id="279826"/>
    <lineage>
        <taxon>Bacteria</taxon>
        <taxon>Bacillati</taxon>
        <taxon>Bacillota</taxon>
        <taxon>Bacilli</taxon>
        <taxon>Bacillales</taxon>
        <taxon>Bacillaceae</taxon>
        <taxon>Mesobacillus</taxon>
    </lineage>
</organism>
<dbReference type="Pfam" id="PF00990">
    <property type="entry name" value="GGDEF"/>
    <property type="match status" value="1"/>
</dbReference>
<feature type="domain" description="GGDEF" evidence="7">
    <location>
        <begin position="223"/>
        <end position="354"/>
    </location>
</feature>
<accession>A0A4R2B7E3</accession>
<dbReference type="GO" id="GO:0043709">
    <property type="term" value="P:cell adhesion involved in single-species biofilm formation"/>
    <property type="evidence" value="ECO:0007669"/>
    <property type="project" value="TreeGrafter"/>
</dbReference>
<keyword evidence="4 6" id="KW-1133">Transmembrane helix</keyword>
<dbReference type="InterPro" id="IPR029787">
    <property type="entry name" value="Nucleotide_cyclase"/>
</dbReference>
<dbReference type="FunFam" id="3.30.70.270:FF:000001">
    <property type="entry name" value="Diguanylate cyclase domain protein"/>
    <property type="match status" value="1"/>
</dbReference>
<dbReference type="GO" id="GO:1902201">
    <property type="term" value="P:negative regulation of bacterial-type flagellum-dependent cell motility"/>
    <property type="evidence" value="ECO:0007669"/>
    <property type="project" value="TreeGrafter"/>
</dbReference>
<dbReference type="InterPro" id="IPR050469">
    <property type="entry name" value="Diguanylate_Cyclase"/>
</dbReference>
<keyword evidence="3 6" id="KW-0812">Transmembrane</keyword>
<dbReference type="PANTHER" id="PTHR45138">
    <property type="entry name" value="REGULATORY COMPONENTS OF SENSORY TRANSDUCTION SYSTEM"/>
    <property type="match status" value="1"/>
</dbReference>
<reference evidence="8 9" key="1">
    <citation type="journal article" date="2015" name="Stand. Genomic Sci.">
        <title>Genomic Encyclopedia of Bacterial and Archaeal Type Strains, Phase III: the genomes of soil and plant-associated and newly described type strains.</title>
        <authorList>
            <person name="Whitman W.B."/>
            <person name="Woyke T."/>
            <person name="Klenk H.P."/>
            <person name="Zhou Y."/>
            <person name="Lilburn T.G."/>
            <person name="Beck B.J."/>
            <person name="De Vos P."/>
            <person name="Vandamme P."/>
            <person name="Eisen J.A."/>
            <person name="Garrity G."/>
            <person name="Hugenholtz P."/>
            <person name="Kyrpides N.C."/>
        </authorList>
    </citation>
    <scope>NUCLEOTIDE SEQUENCE [LARGE SCALE GENOMIC DNA]</scope>
    <source>
        <strain evidence="8 9">CV53</strain>
    </source>
</reference>
<dbReference type="Proteomes" id="UP000295689">
    <property type="component" value="Unassembled WGS sequence"/>
</dbReference>
<name>A0A4R2B7E3_9BACI</name>
<comment type="subcellular location">
    <subcellularLocation>
        <location evidence="1">Cell membrane</location>
        <topology evidence="1">Multi-pass membrane protein</topology>
    </subcellularLocation>
</comment>